<dbReference type="AlphaFoldDB" id="A0A964T5X6"/>
<feature type="transmembrane region" description="Helical" evidence="1">
    <location>
        <begin position="116"/>
        <end position="135"/>
    </location>
</feature>
<keyword evidence="1" id="KW-0812">Transmembrane</keyword>
<evidence type="ECO:0000313" key="3">
    <source>
        <dbReference type="Proteomes" id="UP000773614"/>
    </source>
</evidence>
<reference evidence="2" key="1">
    <citation type="submission" date="2019-03" db="EMBL/GenBank/DDBJ databases">
        <title>Afifella sp. nov., isolated from activated sludge.</title>
        <authorList>
            <person name="Li Q."/>
            <person name="Liu Y."/>
        </authorList>
    </citation>
    <scope>NUCLEOTIDE SEQUENCE</scope>
    <source>
        <strain evidence="2">L72</strain>
    </source>
</reference>
<protein>
    <recommendedName>
        <fullName evidence="4">Holin-X, holin superfamily III</fullName>
    </recommendedName>
</protein>
<evidence type="ECO:0008006" key="4">
    <source>
        <dbReference type="Google" id="ProtNLM"/>
    </source>
</evidence>
<keyword evidence="3" id="KW-1185">Reference proteome</keyword>
<feature type="transmembrane region" description="Helical" evidence="1">
    <location>
        <begin position="28"/>
        <end position="53"/>
    </location>
</feature>
<accession>A0A964T5X6</accession>
<evidence type="ECO:0000256" key="1">
    <source>
        <dbReference type="SAM" id="Phobius"/>
    </source>
</evidence>
<keyword evidence="1" id="KW-0472">Membrane</keyword>
<dbReference type="EMBL" id="SPKJ01000058">
    <property type="protein sequence ID" value="MYZ49063.1"/>
    <property type="molecule type" value="Genomic_DNA"/>
</dbReference>
<keyword evidence="1" id="KW-1133">Transmembrane helix</keyword>
<dbReference type="Proteomes" id="UP000773614">
    <property type="component" value="Unassembled WGS sequence"/>
</dbReference>
<feature type="transmembrane region" description="Helical" evidence="1">
    <location>
        <begin position="59"/>
        <end position="81"/>
    </location>
</feature>
<sequence>MLRFATTAGLALAAANIRSRMRALAIRLVLFALAGLFFVGAAAFGLVAAYVALVPVLGPIGAAGAVGGFLLLVALVLFLFARRAPREEIRRIDASASAGMQDQYAELGRLLSSGGILTNPVVLAAATALAAGYLVGRRRGR</sequence>
<proteinExistence type="predicted"/>
<dbReference type="RefSeq" id="WP_161141410.1">
    <property type="nucleotide sequence ID" value="NZ_SPKJ01000058.1"/>
</dbReference>
<name>A0A964T5X6_9HYPH</name>
<organism evidence="2 3">
    <name type="scientific">Propylenella binzhouense</name>
    <dbReference type="NCBI Taxonomy" id="2555902"/>
    <lineage>
        <taxon>Bacteria</taxon>
        <taxon>Pseudomonadati</taxon>
        <taxon>Pseudomonadota</taxon>
        <taxon>Alphaproteobacteria</taxon>
        <taxon>Hyphomicrobiales</taxon>
        <taxon>Propylenellaceae</taxon>
        <taxon>Propylenella</taxon>
    </lineage>
</organism>
<comment type="caution">
    <text evidence="2">The sequence shown here is derived from an EMBL/GenBank/DDBJ whole genome shotgun (WGS) entry which is preliminary data.</text>
</comment>
<evidence type="ECO:0000313" key="2">
    <source>
        <dbReference type="EMBL" id="MYZ49063.1"/>
    </source>
</evidence>
<gene>
    <name evidence="2" type="ORF">E4O86_15205</name>
</gene>